<dbReference type="EMBL" id="ASPP01018446">
    <property type="protein sequence ID" value="ETO16249.1"/>
    <property type="molecule type" value="Genomic_DNA"/>
</dbReference>
<evidence type="ECO:0000256" key="1">
    <source>
        <dbReference type="SAM" id="MobiDB-lite"/>
    </source>
</evidence>
<feature type="compositionally biased region" description="Polar residues" evidence="1">
    <location>
        <begin position="62"/>
        <end position="71"/>
    </location>
</feature>
<feature type="region of interest" description="Disordered" evidence="1">
    <location>
        <begin position="51"/>
        <end position="71"/>
    </location>
</feature>
<dbReference type="GO" id="GO:0046982">
    <property type="term" value="F:protein heterodimerization activity"/>
    <property type="evidence" value="ECO:0007669"/>
    <property type="project" value="InterPro"/>
</dbReference>
<evidence type="ECO:0000313" key="4">
    <source>
        <dbReference type="Proteomes" id="UP000023152"/>
    </source>
</evidence>
<gene>
    <name evidence="3" type="ORF">RFI_21106</name>
</gene>
<dbReference type="InterPro" id="IPR009072">
    <property type="entry name" value="Histone-fold"/>
</dbReference>
<comment type="caution">
    <text evidence="3">The sequence shown here is derived from an EMBL/GenBank/DDBJ whole genome shotgun (WGS) entry which is preliminary data.</text>
</comment>
<evidence type="ECO:0000313" key="3">
    <source>
        <dbReference type="EMBL" id="ETO16249.1"/>
    </source>
</evidence>
<dbReference type="InterPro" id="IPR003228">
    <property type="entry name" value="TFIID_TAF12_dom"/>
</dbReference>
<feature type="domain" description="Transcription initiation factor TFIID subunit 12" evidence="2">
    <location>
        <begin position="136"/>
        <end position="197"/>
    </location>
</feature>
<protein>
    <recommendedName>
        <fullName evidence="2">Transcription initiation factor TFIID subunit 12 domain-containing protein</fullName>
    </recommendedName>
</protein>
<accession>X6MQW0</accession>
<organism evidence="3 4">
    <name type="scientific">Reticulomyxa filosa</name>
    <dbReference type="NCBI Taxonomy" id="46433"/>
    <lineage>
        <taxon>Eukaryota</taxon>
        <taxon>Sar</taxon>
        <taxon>Rhizaria</taxon>
        <taxon>Retaria</taxon>
        <taxon>Foraminifera</taxon>
        <taxon>Monothalamids</taxon>
        <taxon>Reticulomyxidae</taxon>
        <taxon>Reticulomyxa</taxon>
    </lineage>
</organism>
<keyword evidence="4" id="KW-1185">Reference proteome</keyword>
<dbReference type="GO" id="GO:0006352">
    <property type="term" value="P:DNA-templated transcription initiation"/>
    <property type="evidence" value="ECO:0007669"/>
    <property type="project" value="InterPro"/>
</dbReference>
<dbReference type="SUPFAM" id="SSF47113">
    <property type="entry name" value="Histone-fold"/>
    <property type="match status" value="1"/>
</dbReference>
<reference evidence="3 4" key="1">
    <citation type="journal article" date="2013" name="Curr. Biol.">
        <title>The Genome of the Foraminiferan Reticulomyxa filosa.</title>
        <authorList>
            <person name="Glockner G."/>
            <person name="Hulsmann N."/>
            <person name="Schleicher M."/>
            <person name="Noegel A.A."/>
            <person name="Eichinger L."/>
            <person name="Gallinger C."/>
            <person name="Pawlowski J."/>
            <person name="Sierra R."/>
            <person name="Euteneuer U."/>
            <person name="Pillet L."/>
            <person name="Moustafa A."/>
            <person name="Platzer M."/>
            <person name="Groth M."/>
            <person name="Szafranski K."/>
            <person name="Schliwa M."/>
        </authorList>
    </citation>
    <scope>NUCLEOTIDE SEQUENCE [LARGE SCALE GENOMIC DNA]</scope>
</reference>
<dbReference type="Proteomes" id="UP000023152">
    <property type="component" value="Unassembled WGS sequence"/>
</dbReference>
<name>X6MQW0_RETFI</name>
<dbReference type="Pfam" id="PF03847">
    <property type="entry name" value="TFIID_20kDa"/>
    <property type="match status" value="1"/>
</dbReference>
<dbReference type="GO" id="GO:0005669">
    <property type="term" value="C:transcription factor TFIID complex"/>
    <property type="evidence" value="ECO:0007669"/>
    <property type="project" value="InterPro"/>
</dbReference>
<dbReference type="AlphaFoldDB" id="X6MQW0"/>
<proteinExistence type="predicted"/>
<sequence>MPTVLMPPKIPMAVSFANGTTNSISQQPTNVFIRSKGLQSLLLPAPDVVQQKNVSEKEEQDPAQTPPNSSELISQVLQKKKKRVNARVPAPNYLKHSLAQNLFLKNENCVSAKKKCLTNTCKCKDAPNNQQLILRKSIPKLLQTLNIPYNIDNGAQELLSEIALHFVRKVFKKAVDYSQIRESTYVDVKDIQRALTKCFYTPPHQFDPDLLQHEARPNPSYKYKSASFIHRRRLPLMNKLRVKRARLRSTTNKF</sequence>
<dbReference type="Gene3D" id="1.10.20.10">
    <property type="entry name" value="Histone, subunit A"/>
    <property type="match status" value="1"/>
</dbReference>
<evidence type="ECO:0000259" key="2">
    <source>
        <dbReference type="Pfam" id="PF03847"/>
    </source>
</evidence>